<keyword evidence="4" id="KW-1185">Reference proteome</keyword>
<feature type="domain" description="Arylsulfotransferase N-terminal" evidence="2">
    <location>
        <begin position="280"/>
        <end position="350"/>
    </location>
</feature>
<dbReference type="Gene3D" id="2.60.40.3100">
    <property type="entry name" value="Arylsulphate sulphotransferase monomer, N-terminal domain"/>
    <property type="match status" value="1"/>
</dbReference>
<dbReference type="InterPro" id="IPR035391">
    <property type="entry name" value="Arylsulfotran_N"/>
</dbReference>
<evidence type="ECO:0000313" key="3">
    <source>
        <dbReference type="EMBL" id="SJZ60719.1"/>
    </source>
</evidence>
<proteinExistence type="predicted"/>
<reference evidence="3 4" key="1">
    <citation type="submission" date="2017-02" db="EMBL/GenBank/DDBJ databases">
        <authorList>
            <person name="Peterson S.W."/>
        </authorList>
    </citation>
    <scope>NUCLEOTIDE SEQUENCE [LARGE SCALE GENOMIC DNA]</scope>
    <source>
        <strain evidence="3 4">ATCC 700028</strain>
    </source>
</reference>
<keyword evidence="3" id="KW-0808">Transferase</keyword>
<dbReference type="OrthoDB" id="264813at2"/>
<dbReference type="InterPro" id="IPR038477">
    <property type="entry name" value="ASST_N_sf"/>
</dbReference>
<dbReference type="Proteomes" id="UP000191153">
    <property type="component" value="Unassembled WGS sequence"/>
</dbReference>
<organism evidence="3 4">
    <name type="scientific">Cetobacterium ceti</name>
    <dbReference type="NCBI Taxonomy" id="180163"/>
    <lineage>
        <taxon>Bacteria</taxon>
        <taxon>Fusobacteriati</taxon>
        <taxon>Fusobacteriota</taxon>
        <taxon>Fusobacteriia</taxon>
        <taxon>Fusobacteriales</taxon>
        <taxon>Fusobacteriaceae</taxon>
        <taxon>Cetobacterium</taxon>
    </lineage>
</organism>
<protein>
    <submittedName>
        <fullName evidence="3">Arylsulfotransferase (ASST)</fullName>
    </submittedName>
</protein>
<evidence type="ECO:0000259" key="2">
    <source>
        <dbReference type="Pfam" id="PF17425"/>
    </source>
</evidence>
<keyword evidence="1" id="KW-1133">Transmembrane helix</keyword>
<sequence length="538" mass="61575">MRAKKERTLVMALGGILLASGLLIYFKGDKIYESLRGGKYTGTITKTFARRELENRIDRKIESKSLGRLIESLSLEKLDLADEILQDKDLVNFLNEGHLEIGGKKINYEEAVAQEKIKKGLQDLGVLSPELKGYLDKKYPTKTYVSIGKKIQIPEAIKTRDRLSRLIPEENLKNLILGLNDGKIETLNNIFIKNPEVVKALETKKIEDYTNIEKLYELSKSLYEIGQLDPRIALILNNIFPNFDFRKAALYGNLYLSDNTLEKNYMEEFQRGDYTIKHPLVKLNPYGRTPLTALVKFKTKEKNPKVKVTILGERGMENYSYISEYRDIEGVPIVGLYNRSKNRVILEVLNSKNIPVERGEVSIDTGYLSDLLPSIYVEKRVLGFTQPGMNLAVYNVKNEGMPFIFDSQGNIRYVLNTGNPIRTLTSLERSENGNWVVSNDEDNFIMDITGKILGRMGRTEPVEKPKNKEIQYLVRNNNVLTVVGFIDTPPHPYCLFSELGLDSKKPLFRAKIFYDYYKKEDNNIVKGERLPLYPGNNK</sequence>
<evidence type="ECO:0000313" key="4">
    <source>
        <dbReference type="Proteomes" id="UP000191153"/>
    </source>
</evidence>
<keyword evidence="1" id="KW-0812">Transmembrane</keyword>
<dbReference type="STRING" id="180163.SAMN02745174_01049"/>
<dbReference type="GO" id="GO:0016740">
    <property type="term" value="F:transferase activity"/>
    <property type="evidence" value="ECO:0007669"/>
    <property type="project" value="UniProtKB-KW"/>
</dbReference>
<dbReference type="EMBL" id="FUWX01000007">
    <property type="protein sequence ID" value="SJZ60719.1"/>
    <property type="molecule type" value="Genomic_DNA"/>
</dbReference>
<feature type="transmembrane region" description="Helical" evidence="1">
    <location>
        <begin position="9"/>
        <end position="26"/>
    </location>
</feature>
<evidence type="ECO:0000256" key="1">
    <source>
        <dbReference type="SAM" id="Phobius"/>
    </source>
</evidence>
<accession>A0A1T4M149</accession>
<gene>
    <name evidence="3" type="ORF">SAMN02745174_01049</name>
</gene>
<dbReference type="AlphaFoldDB" id="A0A1T4M149"/>
<dbReference type="RefSeq" id="WP_078693561.1">
    <property type="nucleotide sequence ID" value="NZ_FUWX01000007.1"/>
</dbReference>
<keyword evidence="1" id="KW-0472">Membrane</keyword>
<name>A0A1T4M149_9FUSO</name>
<dbReference type="Pfam" id="PF17425">
    <property type="entry name" value="Arylsulfotran_N"/>
    <property type="match status" value="1"/>
</dbReference>